<proteinExistence type="inferred from homology"/>
<keyword evidence="3" id="KW-1003">Cell membrane</keyword>
<comment type="subcellular location">
    <subcellularLocation>
        <location evidence="1">Cell inner membrane</location>
        <topology evidence="1">Multi-pass membrane protein</topology>
    </subcellularLocation>
</comment>
<feature type="transmembrane region" description="Helical" evidence="8">
    <location>
        <begin position="315"/>
        <end position="345"/>
    </location>
</feature>
<evidence type="ECO:0000256" key="3">
    <source>
        <dbReference type="ARBA" id="ARBA00022475"/>
    </source>
</evidence>
<dbReference type="EMBL" id="JBHLXG010000017">
    <property type="protein sequence ID" value="MFC0227919.1"/>
    <property type="molecule type" value="Genomic_DNA"/>
</dbReference>
<dbReference type="InterPro" id="IPR051800">
    <property type="entry name" value="PqiA-PqiB_transport"/>
</dbReference>
<keyword evidence="4" id="KW-0997">Cell inner membrane</keyword>
<feature type="transmembrane region" description="Helical" evidence="8">
    <location>
        <begin position="110"/>
        <end position="137"/>
    </location>
</feature>
<reference evidence="9 10" key="1">
    <citation type="submission" date="2024-09" db="EMBL/GenBank/DDBJ databases">
        <authorList>
            <person name="Sun Q."/>
            <person name="Mori K."/>
        </authorList>
    </citation>
    <scope>NUCLEOTIDE SEQUENCE [LARGE SCALE GENOMIC DNA]</scope>
    <source>
        <strain evidence="9 10">CCM 8626</strain>
    </source>
</reference>
<dbReference type="NCBIfam" id="NF011683">
    <property type="entry name" value="PRK15103.1"/>
    <property type="match status" value="1"/>
</dbReference>
<comment type="caution">
    <text evidence="9">The sequence shown here is derived from an EMBL/GenBank/DDBJ whole genome shotgun (WGS) entry which is preliminary data.</text>
</comment>
<feature type="transmembrane region" description="Helical" evidence="8">
    <location>
        <begin position="366"/>
        <end position="387"/>
    </location>
</feature>
<gene>
    <name evidence="9" type="primary">pqiA</name>
    <name evidence="9" type="ORF">ACFFJ3_15675</name>
</gene>
<keyword evidence="10" id="KW-1185">Reference proteome</keyword>
<dbReference type="PANTHER" id="PTHR30462:SF3">
    <property type="entry name" value="INTERMEMBRANE TRANSPORT PROTEIN PQIA"/>
    <property type="match status" value="1"/>
</dbReference>
<feature type="transmembrane region" description="Helical" evidence="8">
    <location>
        <begin position="271"/>
        <end position="295"/>
    </location>
</feature>
<dbReference type="NCBIfam" id="TIGR00155">
    <property type="entry name" value="pqiA_fam"/>
    <property type="match status" value="1"/>
</dbReference>
<organism evidence="9 10">
    <name type="scientific">Serratia aquatilis</name>
    <dbReference type="NCBI Taxonomy" id="1737515"/>
    <lineage>
        <taxon>Bacteria</taxon>
        <taxon>Pseudomonadati</taxon>
        <taxon>Pseudomonadota</taxon>
        <taxon>Gammaproteobacteria</taxon>
        <taxon>Enterobacterales</taxon>
        <taxon>Yersiniaceae</taxon>
        <taxon>Serratia</taxon>
    </lineage>
</organism>
<evidence type="ECO:0000256" key="2">
    <source>
        <dbReference type="ARBA" id="ARBA00007555"/>
    </source>
</evidence>
<dbReference type="RefSeq" id="WP_380676992.1">
    <property type="nucleotide sequence ID" value="NZ_CP173186.1"/>
</dbReference>
<evidence type="ECO:0000256" key="6">
    <source>
        <dbReference type="ARBA" id="ARBA00022989"/>
    </source>
</evidence>
<name>A0ABV6EFY7_9GAMM</name>
<evidence type="ECO:0000313" key="10">
    <source>
        <dbReference type="Proteomes" id="UP001589792"/>
    </source>
</evidence>
<dbReference type="InterPro" id="IPR005219">
    <property type="entry name" value="PqiA-like_proteobact"/>
</dbReference>
<sequence>MVCSHESHKQHSHPIDDARQQDNLMLCPQCDMLVTLPALAFGTKAVCPRCKTTLSARWDEPRKRPIGYALSALFMLLLANIFPFINMRVAGIANQIELLQIPRVMVAENYASMATLFMVLVQLIPAFCMLAIILLCARARMPLKLKVWIAKVLFRFKTWCMVEIFLAGVLVSFVKLMAYGDIGIGSSFIPFCLFCLLQVRAFQCVDRRWLWQDIESAPRIDQPLQAGITGAQQGLRSCSCCTAILPARQVHCPRCHTKGHSRRHNSLQWTLALLMTSVILYIPTMLMPIMITEALGNKMPSSVMAGVILLWGEGAYPIAMVIFIASVMVPTLKMLAIGWLCVYANGREKAKADSERMHFIYEAVEFVGRWSMIDVFVIAVLSALVRMGQLMSIYPAIGALLFAMVVILTMFAAMTFDPRLIWDRVNETMKKEPQSDGK</sequence>
<keyword evidence="6 8" id="KW-1133">Transmembrane helix</keyword>
<evidence type="ECO:0000256" key="1">
    <source>
        <dbReference type="ARBA" id="ARBA00004429"/>
    </source>
</evidence>
<feature type="transmembrane region" description="Helical" evidence="8">
    <location>
        <begin position="66"/>
        <end position="90"/>
    </location>
</feature>
<feature type="transmembrane region" description="Helical" evidence="8">
    <location>
        <begin position="184"/>
        <end position="202"/>
    </location>
</feature>
<accession>A0ABV6EFY7</accession>
<feature type="transmembrane region" description="Helical" evidence="8">
    <location>
        <begin position="158"/>
        <end position="178"/>
    </location>
</feature>
<evidence type="ECO:0000256" key="4">
    <source>
        <dbReference type="ARBA" id="ARBA00022519"/>
    </source>
</evidence>
<dbReference type="Proteomes" id="UP001589792">
    <property type="component" value="Unassembled WGS sequence"/>
</dbReference>
<evidence type="ECO:0000256" key="7">
    <source>
        <dbReference type="ARBA" id="ARBA00023136"/>
    </source>
</evidence>
<dbReference type="PANTHER" id="PTHR30462">
    <property type="entry name" value="INTERMEMBRANE TRANSPORT PROTEIN PQIB-RELATED"/>
    <property type="match status" value="1"/>
</dbReference>
<evidence type="ECO:0000256" key="5">
    <source>
        <dbReference type="ARBA" id="ARBA00022692"/>
    </source>
</evidence>
<comment type="similarity">
    <text evidence="2">Belongs to the PqiA family.</text>
</comment>
<evidence type="ECO:0000313" key="9">
    <source>
        <dbReference type="EMBL" id="MFC0227919.1"/>
    </source>
</evidence>
<protein>
    <submittedName>
        <fullName evidence="9">Membrane integrity-associated transporter subunit PqiA</fullName>
    </submittedName>
</protein>
<keyword evidence="5 8" id="KW-0812">Transmembrane</keyword>
<dbReference type="InterPro" id="IPR007498">
    <property type="entry name" value="PqiA-like"/>
</dbReference>
<evidence type="ECO:0000256" key="8">
    <source>
        <dbReference type="SAM" id="Phobius"/>
    </source>
</evidence>
<dbReference type="Pfam" id="PF04403">
    <property type="entry name" value="PqiA"/>
    <property type="match status" value="2"/>
</dbReference>
<keyword evidence="7 8" id="KW-0472">Membrane</keyword>
<feature type="transmembrane region" description="Helical" evidence="8">
    <location>
        <begin position="393"/>
        <end position="416"/>
    </location>
</feature>